<evidence type="ECO:0000313" key="2">
    <source>
        <dbReference type="Proteomes" id="UP000076552"/>
    </source>
</evidence>
<dbReference type="STRING" id="708197.A0A166MDA7"/>
<keyword evidence="2" id="KW-1185">Reference proteome</keyword>
<reference evidence="1 2" key="1">
    <citation type="submission" date="2015-06" db="EMBL/GenBank/DDBJ databases">
        <title>Survival trade-offs in plant roots during colonization by closely related pathogenic and mutualistic fungi.</title>
        <authorList>
            <person name="Hacquard S."/>
            <person name="Kracher B."/>
            <person name="Hiruma K."/>
            <person name="Weinman A."/>
            <person name="Muench P."/>
            <person name="Garrido Oter R."/>
            <person name="Ver Loren van Themaat E."/>
            <person name="Dallerey J.-F."/>
            <person name="Damm U."/>
            <person name="Henrissat B."/>
            <person name="Lespinet O."/>
            <person name="Thon M."/>
            <person name="Kemen E."/>
            <person name="McHardy A.C."/>
            <person name="Schulze-Lefert P."/>
            <person name="O'Connell R.J."/>
        </authorList>
    </citation>
    <scope>NUCLEOTIDE SEQUENCE [LARGE SCALE GENOMIC DNA]</scope>
    <source>
        <strain evidence="1 2">0861</strain>
    </source>
</reference>
<protein>
    <submittedName>
        <fullName evidence="1">Uncharacterized protein</fullName>
    </submittedName>
</protein>
<dbReference type="EMBL" id="LFIV01000274">
    <property type="protein sequence ID" value="KZL64542.1"/>
    <property type="molecule type" value="Genomic_DNA"/>
</dbReference>
<gene>
    <name evidence="1" type="ORF">CT0861_05065</name>
</gene>
<sequence length="544" mass="62050">MSDLQRFENLTTESAPAPNGWEVLLLALKKSEKTTRTTFLQMLVLCVLLVNPDDKSLRKLNEAALFNKLTVKAKVSAHKIDTEERHLIAILHCILDLAGNKFSDVSGLDDIDYGLTFAENLRLCGQLLGVQLLGNGSCRIEFADNIKLLREEQTCLADVAKTLEFLATISAFSQGHTLHHLLKLLEDLQSVEILLPFQNLADIPSQLTVHLNPYEASELEVFVTETKKCRIFVASEWGSWTFLIWATCANLSLNSEMVEWILNSEVLQTLRKVAMQEERKAPQLVGIILAVVSLYQHLRVLRSYKTYKTTCDCQVCAFDGWLSGNHVVPPDFVNDMTFALRQAVHQTLKKKARFYFKIPMLKYWKQSNLEKPDDRLVEYFIDRMHGLDHPSTKKKWCVGGGYSMIPKPFCVRALKEMGWCLYSVPTLHPAVTEEDANVFKALRSLPIPDEAKIKQWTDFLKINFREPHHQFNNRGDHWAGGVLVTQEHMACQRIRRIVMGTLTFDWMAMDPSDRKYNVPVNNKICGHKECVDDGQYGGIHEPES</sequence>
<proteinExistence type="predicted"/>
<dbReference type="AlphaFoldDB" id="A0A166MDA7"/>
<dbReference type="Proteomes" id="UP000076552">
    <property type="component" value="Unassembled WGS sequence"/>
</dbReference>
<comment type="caution">
    <text evidence="1">The sequence shown here is derived from an EMBL/GenBank/DDBJ whole genome shotgun (WGS) entry which is preliminary data.</text>
</comment>
<name>A0A166MDA7_9PEZI</name>
<organism evidence="1 2">
    <name type="scientific">Colletotrichum tofieldiae</name>
    <dbReference type="NCBI Taxonomy" id="708197"/>
    <lineage>
        <taxon>Eukaryota</taxon>
        <taxon>Fungi</taxon>
        <taxon>Dikarya</taxon>
        <taxon>Ascomycota</taxon>
        <taxon>Pezizomycotina</taxon>
        <taxon>Sordariomycetes</taxon>
        <taxon>Hypocreomycetidae</taxon>
        <taxon>Glomerellales</taxon>
        <taxon>Glomerellaceae</taxon>
        <taxon>Colletotrichum</taxon>
        <taxon>Colletotrichum spaethianum species complex</taxon>
    </lineage>
</organism>
<accession>A0A166MDA7</accession>
<evidence type="ECO:0000313" key="1">
    <source>
        <dbReference type="EMBL" id="KZL64542.1"/>
    </source>
</evidence>